<dbReference type="InterPro" id="IPR049067">
    <property type="entry name" value="MreB-like_C"/>
</dbReference>
<organism evidence="3">
    <name type="scientific">hydrocarbon metagenome</name>
    <dbReference type="NCBI Taxonomy" id="938273"/>
    <lineage>
        <taxon>unclassified sequences</taxon>
        <taxon>metagenomes</taxon>
        <taxon>ecological metagenomes</taxon>
    </lineage>
</organism>
<dbReference type="InterPro" id="IPR040607">
    <property type="entry name" value="ALP_N"/>
</dbReference>
<dbReference type="CDD" id="cd24025">
    <property type="entry name" value="ASKHA_NBD_ParM_pCBH-like"/>
    <property type="match status" value="1"/>
</dbReference>
<feature type="domain" description="Actin homologue MreB-like C-terminal" evidence="2">
    <location>
        <begin position="176"/>
        <end position="299"/>
    </location>
</feature>
<comment type="caution">
    <text evidence="3">The sequence shown here is derived from an EMBL/GenBank/DDBJ whole genome shotgun (WGS) entry which is preliminary data.</text>
</comment>
<gene>
    <name evidence="3" type="ORF">ASZ90_017573</name>
</gene>
<dbReference type="EMBL" id="LNQE01001831">
    <property type="protein sequence ID" value="KUG05084.1"/>
    <property type="molecule type" value="Genomic_DNA"/>
</dbReference>
<evidence type="ECO:0000259" key="1">
    <source>
        <dbReference type="Pfam" id="PF17989"/>
    </source>
</evidence>
<sequence length="329" mass="36085">MFKVGLDIGYGHTKVVTEDGKRIIFPSIAKKGEAIDLDNLLGAKEDYIININDTTWYIGKMAQKESSFATRAFEQTDRYNDEAFQAMLSTALSLATQGTEQDVMLVTGLPLSIYETSQKEFCGFLKGFSAHTEWNGTCKEVKVKDAIVFPQAGGIFFSPSCTDIKNNLPENSLITVIDIGYRTTDCASFNFAKGAFHFLIENSFTLDIGMSSVFRPLSRAIAKKVGSIDISLEESENVYQKGICFKNNKPVDMSDEINLLKKSIAANINEGYRSNAGQGAKINNIILAGGGSIALRDELLNIFPEAISVTDTQMANALGFLSIAHRFDL</sequence>
<dbReference type="Gene3D" id="3.30.420.40">
    <property type="match status" value="2"/>
</dbReference>
<dbReference type="Pfam" id="PF17989">
    <property type="entry name" value="ALP_N"/>
    <property type="match status" value="1"/>
</dbReference>
<dbReference type="SUPFAM" id="SSF53067">
    <property type="entry name" value="Actin-like ATPase domain"/>
    <property type="match status" value="2"/>
</dbReference>
<dbReference type="AlphaFoldDB" id="A0A0W8E996"/>
<feature type="domain" description="Actin-like protein N-terminal" evidence="1">
    <location>
        <begin position="5"/>
        <end position="154"/>
    </location>
</feature>
<evidence type="ECO:0000313" key="3">
    <source>
        <dbReference type="EMBL" id="KUG05084.1"/>
    </source>
</evidence>
<name>A0A0W8E996_9ZZZZ</name>
<reference evidence="3" key="1">
    <citation type="journal article" date="2015" name="Proc. Natl. Acad. Sci. U.S.A.">
        <title>Networks of energetic and metabolic interactions define dynamics in microbial communities.</title>
        <authorList>
            <person name="Embree M."/>
            <person name="Liu J.K."/>
            <person name="Al-Bassam M.M."/>
            <person name="Zengler K."/>
        </authorList>
    </citation>
    <scope>NUCLEOTIDE SEQUENCE</scope>
</reference>
<accession>A0A0W8E996</accession>
<evidence type="ECO:0000259" key="2">
    <source>
        <dbReference type="Pfam" id="PF21522"/>
    </source>
</evidence>
<proteinExistence type="predicted"/>
<dbReference type="Pfam" id="PF21522">
    <property type="entry name" value="MreB-like_C"/>
    <property type="match status" value="1"/>
</dbReference>
<dbReference type="InterPro" id="IPR043129">
    <property type="entry name" value="ATPase_NBD"/>
</dbReference>
<protein>
    <submittedName>
        <fullName evidence="3">Uncharacterized protein</fullName>
    </submittedName>
</protein>